<evidence type="ECO:0000259" key="9">
    <source>
        <dbReference type="PROSITE" id="PS51192"/>
    </source>
</evidence>
<keyword evidence="12" id="KW-1185">Reference proteome</keyword>
<comment type="caution">
    <text evidence="11">The sequence shown here is derived from an EMBL/GenBank/DDBJ whole genome shotgun (WGS) entry which is preliminary data.</text>
</comment>
<dbReference type="SUPFAM" id="SSF53098">
    <property type="entry name" value="Ribonuclease H-like"/>
    <property type="match status" value="1"/>
</dbReference>
<protein>
    <submittedName>
        <fullName evidence="11">G10357 protein</fullName>
    </submittedName>
</protein>
<dbReference type="SUPFAM" id="SSF52540">
    <property type="entry name" value="P-loop containing nucleoside triphosphate hydrolases"/>
    <property type="match status" value="2"/>
</dbReference>
<evidence type="ECO:0000256" key="4">
    <source>
        <dbReference type="ARBA" id="ARBA00022806"/>
    </source>
</evidence>
<dbReference type="PANTHER" id="PTHR47964">
    <property type="entry name" value="ATP-DEPENDENT DNA HELICASE HOMOLOG RECG, CHLOROPLASTIC"/>
    <property type="match status" value="1"/>
</dbReference>
<evidence type="ECO:0000256" key="1">
    <source>
        <dbReference type="ARBA" id="ARBA00022741"/>
    </source>
</evidence>
<dbReference type="SMART" id="SM00487">
    <property type="entry name" value="DEXDc"/>
    <property type="match status" value="1"/>
</dbReference>
<dbReference type="PROSITE" id="PS51194">
    <property type="entry name" value="HELICASE_CTER"/>
    <property type="match status" value="1"/>
</dbReference>
<dbReference type="PROSITE" id="PS51192">
    <property type="entry name" value="HELICASE_ATP_BIND_1"/>
    <property type="match status" value="1"/>
</dbReference>
<dbReference type="Pfam" id="PF19833">
    <property type="entry name" value="RecG_dom3_C"/>
    <property type="match status" value="1"/>
</dbReference>
<dbReference type="InterPro" id="IPR047112">
    <property type="entry name" value="RecG/Mfd"/>
</dbReference>
<organism evidence="11 12">
    <name type="scientific">Coccomyxa viridis</name>
    <dbReference type="NCBI Taxonomy" id="1274662"/>
    <lineage>
        <taxon>Eukaryota</taxon>
        <taxon>Viridiplantae</taxon>
        <taxon>Chlorophyta</taxon>
        <taxon>core chlorophytes</taxon>
        <taxon>Trebouxiophyceae</taxon>
        <taxon>Trebouxiophyceae incertae sedis</taxon>
        <taxon>Coccomyxaceae</taxon>
        <taxon>Coccomyxa</taxon>
    </lineage>
</organism>
<dbReference type="Pfam" id="PF00929">
    <property type="entry name" value="RNase_T"/>
    <property type="match status" value="1"/>
</dbReference>
<accession>A0ABP1G5C5</accession>
<dbReference type="InterPro" id="IPR014001">
    <property type="entry name" value="Helicase_ATP-bd"/>
</dbReference>
<dbReference type="Gene3D" id="3.30.420.10">
    <property type="entry name" value="Ribonuclease H-like superfamily/Ribonuclease H"/>
    <property type="match status" value="1"/>
</dbReference>
<evidence type="ECO:0000256" key="5">
    <source>
        <dbReference type="ARBA" id="ARBA00022840"/>
    </source>
</evidence>
<dbReference type="SMART" id="SM00490">
    <property type="entry name" value="HELICc"/>
    <property type="match status" value="1"/>
</dbReference>
<evidence type="ECO:0000256" key="7">
    <source>
        <dbReference type="ARBA" id="ARBA00023204"/>
    </source>
</evidence>
<evidence type="ECO:0000256" key="2">
    <source>
        <dbReference type="ARBA" id="ARBA00022763"/>
    </source>
</evidence>
<dbReference type="PANTHER" id="PTHR47964:SF1">
    <property type="entry name" value="ATP-DEPENDENT DNA HELICASE HOMOLOG RECG, CHLOROPLASTIC"/>
    <property type="match status" value="1"/>
</dbReference>
<dbReference type="Proteomes" id="UP001497392">
    <property type="component" value="Unassembled WGS sequence"/>
</dbReference>
<feature type="region of interest" description="Disordered" evidence="8">
    <location>
        <begin position="728"/>
        <end position="749"/>
    </location>
</feature>
<proteinExistence type="predicted"/>
<dbReference type="CDD" id="cd06127">
    <property type="entry name" value="DEDDh"/>
    <property type="match status" value="1"/>
</dbReference>
<evidence type="ECO:0000313" key="12">
    <source>
        <dbReference type="Proteomes" id="UP001497392"/>
    </source>
</evidence>
<evidence type="ECO:0000259" key="10">
    <source>
        <dbReference type="PROSITE" id="PS51194"/>
    </source>
</evidence>
<dbReference type="InterPro" id="IPR012337">
    <property type="entry name" value="RNaseH-like_sf"/>
</dbReference>
<keyword evidence="7" id="KW-0234">DNA repair</keyword>
<keyword evidence="6" id="KW-0238">DNA-binding</keyword>
<keyword evidence="3" id="KW-0378">Hydrolase</keyword>
<dbReference type="InterPro" id="IPR045562">
    <property type="entry name" value="RecG_dom3_C"/>
</dbReference>
<reference evidence="11 12" key="1">
    <citation type="submission" date="2024-06" db="EMBL/GenBank/DDBJ databases">
        <authorList>
            <person name="Kraege A."/>
            <person name="Thomma B."/>
        </authorList>
    </citation>
    <scope>NUCLEOTIDE SEQUENCE [LARGE SCALE GENOMIC DNA]</scope>
</reference>
<evidence type="ECO:0000313" key="11">
    <source>
        <dbReference type="EMBL" id="CAL5227401.1"/>
    </source>
</evidence>
<dbReference type="SMART" id="SM00479">
    <property type="entry name" value="EXOIII"/>
    <property type="match status" value="1"/>
</dbReference>
<dbReference type="InterPro" id="IPR001650">
    <property type="entry name" value="Helicase_C-like"/>
</dbReference>
<keyword evidence="1" id="KW-0547">Nucleotide-binding</keyword>
<evidence type="ECO:0000256" key="3">
    <source>
        <dbReference type="ARBA" id="ARBA00022801"/>
    </source>
</evidence>
<dbReference type="InterPro" id="IPR013520">
    <property type="entry name" value="Ribonucl_H"/>
</dbReference>
<dbReference type="InterPro" id="IPR027417">
    <property type="entry name" value="P-loop_NTPase"/>
</dbReference>
<feature type="region of interest" description="Disordered" evidence="8">
    <location>
        <begin position="246"/>
        <end position="275"/>
    </location>
</feature>
<dbReference type="Pfam" id="PF00270">
    <property type="entry name" value="DEAD"/>
    <property type="match status" value="1"/>
</dbReference>
<keyword evidence="4" id="KW-0347">Helicase</keyword>
<keyword evidence="5" id="KW-0067">ATP-binding</keyword>
<feature type="domain" description="Helicase ATP-binding" evidence="9">
    <location>
        <begin position="879"/>
        <end position="1045"/>
    </location>
</feature>
<dbReference type="InterPro" id="IPR036397">
    <property type="entry name" value="RNaseH_sf"/>
</dbReference>
<evidence type="ECO:0000256" key="8">
    <source>
        <dbReference type="SAM" id="MobiDB-lite"/>
    </source>
</evidence>
<sequence>MKAITCFSRHATARLQPRGLRRRSHIIQQEGPTKARVQHVELLQKGIHAERAAGLKDVEGFTQHFSTFHVDQLQQLGQKCSGRTARTFLQLSREGRAYAAWDAERRAKHLAHVQSALGAMDWEEKMMPNKAPNGNGTAPHKPSIAPHLRVKLSSPEDPKPNTHGHMPAANFEGSQNGAAHHLEDQEQLYTQATPQHTALPVQQHDVDAQWHHEAAEVLRSGSLQHLQNGDTALQHLEHATETAADFTGNGASSAPTVPDKSAAVSYRSGDPASMRSLQGRHVQGIVFDTETTGFPGQKHYILEIAAEDLESGEKWGTLIRVPEKVKVTNSYVHGITQEMVSDASLPTMREAGQQLLDFIDRQCSAQNAVPLLIAHNGRSFDIPFLHLELQRNSLALPENTLYFDTYRYAKEILPLMKQDLASYSQDSLRQHFGIPQSAKAHRAGQDVKVLVEITKCLLQLEMHSSLDAAVEISLNRDAAYAQHYSAALRKRTGPTRAELLVQKARKAAEEGIIGDEDPLLAVESQRRPSARAQRSFQRVLQSSLSGSSRGSTSAANVSALMQQRFAEHPKGFTDKQCTDLIAAGFDTVGDLLLFFPRDHISYGSQLQHDAYVHMHGTVHHRAVRMGSRMMILELEAMVAAPGPAEGDDCEEDLELSSSSNALLNGSTNSQLESGSQVKVKGKRVTSMFGGWGVKKKVEQTFAPGSPVIIRGKVLSKNGHWELDSASTEFLEPTSKRAEPTDGLEPVYPQKSPLKAKSIPKLVAKALGALDALPGAADMEILPEQICAERNLMPWCQAVRSRHLPKSMREAEEARQRLAFEELLVLQLRLLLQRTSIQASQPEGEGVCMSDLALMEAAREALGFQLTGGQEQALDTVLRDLEGPVPMMCLLQGDVGCGKTAVAFLAIMGAAGSGYQAAMMLPTEILAAQTQAKLQALIQRMPEDLQPRAAILTGSTRARERREITAGVADGSIDIVVGTHALISESVQFNSLGLAIVDEQHRFGVEQRAKLAAKATPSPHVMYMTATPIPRTLALCEHGDLALYTIDELPPGRQPITTRVIKDTPRERAQVYEAIQSELADGGRAYIICPLVGESSAKGFTDTKAAEEEYRRLTEDGIMGPDVRYGLLHGRLSAEEKSAALEAFATGDTNVLIATTVVEVGVDVPEASVIVVEGADRFGLAALHQLRGRVGRGTRPSSCYLVSSEASERLAILEHSHNGFRIAEADLIHRGPGDFLGKKQSGRDAFSSLKSARLPQDRQLLEEARRSAAMLCAQWREGEAKPPAPLLAAVHRQAKALLDINQLSLPAAVVETLEAL</sequence>
<feature type="region of interest" description="Disordered" evidence="8">
    <location>
        <begin position="151"/>
        <end position="174"/>
    </location>
</feature>
<dbReference type="Pfam" id="PF00271">
    <property type="entry name" value="Helicase_C"/>
    <property type="match status" value="1"/>
</dbReference>
<dbReference type="Gene3D" id="3.40.50.300">
    <property type="entry name" value="P-loop containing nucleotide triphosphate hydrolases"/>
    <property type="match status" value="2"/>
</dbReference>
<evidence type="ECO:0000256" key="6">
    <source>
        <dbReference type="ARBA" id="ARBA00023125"/>
    </source>
</evidence>
<dbReference type="InterPro" id="IPR011545">
    <property type="entry name" value="DEAD/DEAH_box_helicase_dom"/>
</dbReference>
<gene>
    <name evidence="11" type="primary">g10357</name>
    <name evidence="11" type="ORF">VP750_LOCUS9307</name>
</gene>
<dbReference type="EMBL" id="CAXHTA020000017">
    <property type="protein sequence ID" value="CAL5227401.1"/>
    <property type="molecule type" value="Genomic_DNA"/>
</dbReference>
<keyword evidence="2" id="KW-0227">DNA damage</keyword>
<name>A0ABP1G5C5_9CHLO</name>
<feature type="domain" description="Helicase C-terminal" evidence="10">
    <location>
        <begin position="1066"/>
        <end position="1227"/>
    </location>
</feature>